<name>M2PE29_CERS8</name>
<comment type="catalytic activity">
    <reaction evidence="6">
        <text>a 1-acyl-sn-glycero-3-phosphocholine + H2O = sn-glycerol 3-phosphocholine + a fatty acid + H(+)</text>
        <dbReference type="Rhea" id="RHEA:15177"/>
        <dbReference type="ChEBI" id="CHEBI:15377"/>
        <dbReference type="ChEBI" id="CHEBI:15378"/>
        <dbReference type="ChEBI" id="CHEBI:16870"/>
        <dbReference type="ChEBI" id="CHEBI:28868"/>
        <dbReference type="ChEBI" id="CHEBI:58168"/>
        <dbReference type="EC" id="3.1.1.5"/>
    </reaction>
</comment>
<evidence type="ECO:0000256" key="4">
    <source>
        <dbReference type="ARBA" id="ARBA00023098"/>
    </source>
</evidence>
<evidence type="ECO:0000313" key="9">
    <source>
        <dbReference type="EMBL" id="EMD34109.1"/>
    </source>
</evidence>
<dbReference type="Gene3D" id="3.40.1090.10">
    <property type="entry name" value="Cytosolic phospholipase A2 catalytic domain"/>
    <property type="match status" value="1"/>
</dbReference>
<evidence type="ECO:0000259" key="8">
    <source>
        <dbReference type="PROSITE" id="PS51210"/>
    </source>
</evidence>
<keyword evidence="10" id="KW-1185">Reference proteome</keyword>
<dbReference type="Pfam" id="PF01735">
    <property type="entry name" value="PLA2_B"/>
    <property type="match status" value="2"/>
</dbReference>
<dbReference type="PANTHER" id="PTHR10728:SF40">
    <property type="entry name" value="PATATIN FAMILY PROTEIN"/>
    <property type="match status" value="1"/>
</dbReference>
<dbReference type="GO" id="GO:0005829">
    <property type="term" value="C:cytosol"/>
    <property type="evidence" value="ECO:0007669"/>
    <property type="project" value="TreeGrafter"/>
</dbReference>
<gene>
    <name evidence="9" type="ORF">CERSUDRAFT_86863</name>
</gene>
<sequence>MRSAFAAFIGVPVSEVDERDIPVVAIAGSGGGYRAMLNTLGALSAAHRLGFLDCVTYLSGVSGSCWALGAIYSGVAGSVDPDSAAAHVRDRIQTSYLDTATFDALINPPTNKHLQSGIIRKAAGPAGMVSLVDVYGTLISSRLFVPSNVRSLDPRWLSMHHFRLNVDAGTLPLPIFCAIQYATPPEQVQALKEVRQEKDKSGTLKEKGDLSRQEGHLEEQTRFLWYEFTPYEIGCDEIGAWIPSWALGRQFESGRNIERRPEISFTILMGIFGSAFCASLKLYFNEIRPTLQALPIQLIKWLEEIITDNERDLELIHPVFPDQLPNFLKGLDGQLRDGSPPDITERNSLAFMDAGADLNIPYYPLLRRNVDCIVALDASADSQDLWFTRAEDMAARRGLRTWPRGAGWPAQVQSADPTPGSGERAGNPSSAEEASNVKLARTQESALAKQTDKQEMTERRNLPEATDEGQPRAPPLSTCEVWIGSSRADETASCRLDDLDEETLLRRDGLGVVYIPLMPNDRAAPGFDPFVVSTWRREVSSTESDQLLTVSAANFSESKDKLTRLLRAVWVRKKTERKSKEKKERLRRIRRRFREHFQL</sequence>
<dbReference type="SUPFAM" id="SSF52151">
    <property type="entry name" value="FabD/lysophospholipase-like"/>
    <property type="match status" value="1"/>
</dbReference>
<evidence type="ECO:0000313" key="10">
    <source>
        <dbReference type="Proteomes" id="UP000016930"/>
    </source>
</evidence>
<dbReference type="InterPro" id="IPR016035">
    <property type="entry name" value="Acyl_Trfase/lysoPLipase"/>
</dbReference>
<dbReference type="SMART" id="SM00022">
    <property type="entry name" value="PLAc"/>
    <property type="match status" value="1"/>
</dbReference>
<protein>
    <recommendedName>
        <fullName evidence="6">Lysophospholipase</fullName>
        <ecNumber evidence="6">3.1.1.5</ecNumber>
    </recommendedName>
</protein>
<feature type="domain" description="PLA2c" evidence="8">
    <location>
        <begin position="1"/>
        <end position="599"/>
    </location>
</feature>
<evidence type="ECO:0000256" key="7">
    <source>
        <dbReference type="SAM" id="MobiDB-lite"/>
    </source>
</evidence>
<accession>M2PE29</accession>
<dbReference type="AlphaFoldDB" id="M2PE29"/>
<dbReference type="Proteomes" id="UP000016930">
    <property type="component" value="Unassembled WGS sequence"/>
</dbReference>
<dbReference type="GO" id="GO:0004622">
    <property type="term" value="F:phosphatidylcholine lysophospholipase activity"/>
    <property type="evidence" value="ECO:0007669"/>
    <property type="project" value="UniProtKB-EC"/>
</dbReference>
<evidence type="ECO:0000256" key="2">
    <source>
        <dbReference type="ARBA" id="ARBA00022801"/>
    </source>
</evidence>
<evidence type="ECO:0000256" key="6">
    <source>
        <dbReference type="RuleBase" id="RU362103"/>
    </source>
</evidence>
<dbReference type="EMBL" id="KB445804">
    <property type="protein sequence ID" value="EMD34109.1"/>
    <property type="molecule type" value="Genomic_DNA"/>
</dbReference>
<dbReference type="PANTHER" id="PTHR10728">
    <property type="entry name" value="CYTOSOLIC PHOSPHOLIPASE A2"/>
    <property type="match status" value="1"/>
</dbReference>
<dbReference type="HOGENOM" id="CLU_013227_1_0_1"/>
<proteinExistence type="inferred from homology"/>
<dbReference type="GO" id="GO:0004623">
    <property type="term" value="F:phospholipase A2 activity"/>
    <property type="evidence" value="ECO:0007669"/>
    <property type="project" value="TreeGrafter"/>
</dbReference>
<dbReference type="OrthoDB" id="4084751at2759"/>
<feature type="region of interest" description="Disordered" evidence="7">
    <location>
        <begin position="402"/>
        <end position="475"/>
    </location>
</feature>
<feature type="compositionally biased region" description="Basic and acidic residues" evidence="7">
    <location>
        <begin position="450"/>
        <end position="462"/>
    </location>
</feature>
<keyword evidence="4 5" id="KW-0443">Lipid metabolism</keyword>
<dbReference type="PROSITE" id="PS51210">
    <property type="entry name" value="PLA2C"/>
    <property type="match status" value="1"/>
</dbReference>
<evidence type="ECO:0000256" key="3">
    <source>
        <dbReference type="ARBA" id="ARBA00022963"/>
    </source>
</evidence>
<dbReference type="STRING" id="914234.M2PE29"/>
<dbReference type="EC" id="3.1.1.5" evidence="6"/>
<dbReference type="InterPro" id="IPR002642">
    <property type="entry name" value="LysoPLipase_cat_dom"/>
</dbReference>
<comment type="similarity">
    <text evidence="1 6">Belongs to the lysophospholipase family.</text>
</comment>
<keyword evidence="3 5" id="KW-0442">Lipid degradation</keyword>
<organism evidence="9 10">
    <name type="scientific">Ceriporiopsis subvermispora (strain B)</name>
    <name type="common">White-rot fungus</name>
    <name type="synonym">Gelatoporia subvermispora</name>
    <dbReference type="NCBI Taxonomy" id="914234"/>
    <lineage>
        <taxon>Eukaryota</taxon>
        <taxon>Fungi</taxon>
        <taxon>Dikarya</taxon>
        <taxon>Basidiomycota</taxon>
        <taxon>Agaricomycotina</taxon>
        <taxon>Agaricomycetes</taxon>
        <taxon>Polyporales</taxon>
        <taxon>Gelatoporiaceae</taxon>
        <taxon>Gelatoporia</taxon>
    </lineage>
</organism>
<evidence type="ECO:0000256" key="1">
    <source>
        <dbReference type="ARBA" id="ARBA00008780"/>
    </source>
</evidence>
<reference evidence="9 10" key="1">
    <citation type="journal article" date="2012" name="Proc. Natl. Acad. Sci. U.S.A.">
        <title>Comparative genomics of Ceriporiopsis subvermispora and Phanerochaete chrysosporium provide insight into selective ligninolysis.</title>
        <authorList>
            <person name="Fernandez-Fueyo E."/>
            <person name="Ruiz-Duenas F.J."/>
            <person name="Ferreira P."/>
            <person name="Floudas D."/>
            <person name="Hibbett D.S."/>
            <person name="Canessa P."/>
            <person name="Larrondo L.F."/>
            <person name="James T.Y."/>
            <person name="Seelenfreund D."/>
            <person name="Lobos S."/>
            <person name="Polanco R."/>
            <person name="Tello M."/>
            <person name="Honda Y."/>
            <person name="Watanabe T."/>
            <person name="Watanabe T."/>
            <person name="Ryu J.S."/>
            <person name="Kubicek C.P."/>
            <person name="Schmoll M."/>
            <person name="Gaskell J."/>
            <person name="Hammel K.E."/>
            <person name="St John F.J."/>
            <person name="Vanden Wymelenberg A."/>
            <person name="Sabat G."/>
            <person name="Splinter BonDurant S."/>
            <person name="Syed K."/>
            <person name="Yadav J.S."/>
            <person name="Doddapaneni H."/>
            <person name="Subramanian V."/>
            <person name="Lavin J.L."/>
            <person name="Oguiza J.A."/>
            <person name="Perez G."/>
            <person name="Pisabarro A.G."/>
            <person name="Ramirez L."/>
            <person name="Santoyo F."/>
            <person name="Master E."/>
            <person name="Coutinho P.M."/>
            <person name="Henrissat B."/>
            <person name="Lombard V."/>
            <person name="Magnuson J.K."/>
            <person name="Kuees U."/>
            <person name="Hori C."/>
            <person name="Igarashi K."/>
            <person name="Samejima M."/>
            <person name="Held B.W."/>
            <person name="Barry K.W."/>
            <person name="LaButti K.M."/>
            <person name="Lapidus A."/>
            <person name="Lindquist E.A."/>
            <person name="Lucas S.M."/>
            <person name="Riley R."/>
            <person name="Salamov A.A."/>
            <person name="Hoffmeister D."/>
            <person name="Schwenk D."/>
            <person name="Hadar Y."/>
            <person name="Yarden O."/>
            <person name="de Vries R.P."/>
            <person name="Wiebenga A."/>
            <person name="Stenlid J."/>
            <person name="Eastwood D."/>
            <person name="Grigoriev I.V."/>
            <person name="Berka R.M."/>
            <person name="Blanchette R.A."/>
            <person name="Kersten P."/>
            <person name="Martinez A.T."/>
            <person name="Vicuna R."/>
            <person name="Cullen D."/>
        </authorList>
    </citation>
    <scope>NUCLEOTIDE SEQUENCE [LARGE SCALE GENOMIC DNA]</scope>
    <source>
        <strain evidence="9 10">B</strain>
    </source>
</reference>
<evidence type="ECO:0000256" key="5">
    <source>
        <dbReference type="PROSITE-ProRule" id="PRU00555"/>
    </source>
</evidence>
<dbReference type="GO" id="GO:0046475">
    <property type="term" value="P:glycerophospholipid catabolic process"/>
    <property type="evidence" value="ECO:0007669"/>
    <property type="project" value="TreeGrafter"/>
</dbReference>
<keyword evidence="2 5" id="KW-0378">Hydrolase</keyword>